<keyword evidence="2" id="KW-1185">Reference proteome</keyword>
<evidence type="ECO:0000313" key="1">
    <source>
        <dbReference type="EMBL" id="MFD2181787.1"/>
    </source>
</evidence>
<evidence type="ECO:0008006" key="3">
    <source>
        <dbReference type="Google" id="ProtNLM"/>
    </source>
</evidence>
<name>A0ABW5AI55_9BRAD</name>
<sequence>MATEKAETDRIPITLSLATIGYLERLVRQGTHGTSVPGVARTLIEEGIRNAIKDGLLAIRDNSRTNNHHD</sequence>
<dbReference type="EMBL" id="JBHUIW010000005">
    <property type="protein sequence ID" value="MFD2181787.1"/>
    <property type="molecule type" value="Genomic_DNA"/>
</dbReference>
<proteinExistence type="predicted"/>
<gene>
    <name evidence="1" type="ORF">ACFSOX_06455</name>
</gene>
<evidence type="ECO:0000313" key="2">
    <source>
        <dbReference type="Proteomes" id="UP001597314"/>
    </source>
</evidence>
<comment type="caution">
    <text evidence="1">The sequence shown here is derived from an EMBL/GenBank/DDBJ whole genome shotgun (WGS) entry which is preliminary data.</text>
</comment>
<reference evidence="2" key="1">
    <citation type="journal article" date="2019" name="Int. J. Syst. Evol. Microbiol.">
        <title>The Global Catalogue of Microorganisms (GCM) 10K type strain sequencing project: providing services to taxonomists for standard genome sequencing and annotation.</title>
        <authorList>
            <consortium name="The Broad Institute Genomics Platform"/>
            <consortium name="The Broad Institute Genome Sequencing Center for Infectious Disease"/>
            <person name="Wu L."/>
            <person name="Ma J."/>
        </authorList>
    </citation>
    <scope>NUCLEOTIDE SEQUENCE [LARGE SCALE GENOMIC DNA]</scope>
    <source>
        <strain evidence="2">CGMCC 1.6774</strain>
    </source>
</reference>
<dbReference type="Proteomes" id="UP001597314">
    <property type="component" value="Unassembled WGS sequence"/>
</dbReference>
<dbReference type="RefSeq" id="WP_008385021.1">
    <property type="nucleotide sequence ID" value="NZ_JBHUIW010000005.1"/>
</dbReference>
<accession>A0ABW5AI55</accession>
<protein>
    <recommendedName>
        <fullName evidence="3">CopG family transcriptional regulator</fullName>
    </recommendedName>
</protein>
<organism evidence="1 2">
    <name type="scientific">Rhodoplanes azumiensis</name>
    <dbReference type="NCBI Taxonomy" id="1897628"/>
    <lineage>
        <taxon>Bacteria</taxon>
        <taxon>Pseudomonadati</taxon>
        <taxon>Pseudomonadota</taxon>
        <taxon>Alphaproteobacteria</taxon>
        <taxon>Hyphomicrobiales</taxon>
        <taxon>Nitrobacteraceae</taxon>
        <taxon>Rhodoplanes</taxon>
    </lineage>
</organism>